<evidence type="ECO:0000313" key="3">
    <source>
        <dbReference type="EMBL" id="MBO8414911.1"/>
    </source>
</evidence>
<sequence length="342" mass="36466">MSAASPAALYLLALSALRGIGPAALRKICVQNVLLLQPLSSGAAPGQADSLSALDLNLLGQLALAAGKRFNLTALQQAADFAQHQTQWAAELGISIICSLDAQYPALVRKTADDPVLFWAKGSLSCLNLPCAAVIGTREPTEQAKRSAAEISDYLIAQGLCIVSGLALGCDGIAHHQCVLHQAPTIAVLAHGLERIYPREHEHLALGILRSGGLLLSQFPLGTLPRAYQFVQRDFQQAALSYFTVLIQANDHGGSLNASGRSQLYGRPLVCAAPAQEDLKHFPERCRANLILTSEAFSAADKAALLRLPEDFDLAGLKLLTLHCREDYPQMLKLVARLAGNA</sequence>
<gene>
    <name evidence="3" type="ORF">IAB19_00820</name>
</gene>
<name>A0A9D9D7Z1_9GAMM</name>
<proteinExistence type="inferred from homology"/>
<dbReference type="GO" id="GO:0009294">
    <property type="term" value="P:DNA-mediated transformation"/>
    <property type="evidence" value="ECO:0007669"/>
    <property type="project" value="InterPro"/>
</dbReference>
<dbReference type="SUPFAM" id="SSF102405">
    <property type="entry name" value="MCP/YpsA-like"/>
    <property type="match status" value="1"/>
</dbReference>
<dbReference type="Pfam" id="PF02481">
    <property type="entry name" value="DNA_processg_A"/>
    <property type="match status" value="1"/>
</dbReference>
<feature type="domain" description="Smf/DprA SLOG" evidence="2">
    <location>
        <begin position="96"/>
        <end position="276"/>
    </location>
</feature>
<reference evidence="3" key="1">
    <citation type="submission" date="2020-10" db="EMBL/GenBank/DDBJ databases">
        <authorList>
            <person name="Gilroy R."/>
        </authorList>
    </citation>
    <scope>NUCLEOTIDE SEQUENCE</scope>
    <source>
        <strain evidence="3">17213</strain>
    </source>
</reference>
<dbReference type="Proteomes" id="UP000823631">
    <property type="component" value="Unassembled WGS sequence"/>
</dbReference>
<dbReference type="EMBL" id="JADINH010000011">
    <property type="protein sequence ID" value="MBO8414911.1"/>
    <property type="molecule type" value="Genomic_DNA"/>
</dbReference>
<accession>A0A9D9D7Z1</accession>
<dbReference type="InterPro" id="IPR003488">
    <property type="entry name" value="DprA"/>
</dbReference>
<protein>
    <submittedName>
        <fullName evidence="3">DNA-protecting protein DprA</fullName>
    </submittedName>
</protein>
<evidence type="ECO:0000313" key="4">
    <source>
        <dbReference type="Proteomes" id="UP000823631"/>
    </source>
</evidence>
<evidence type="ECO:0000256" key="1">
    <source>
        <dbReference type="ARBA" id="ARBA00006525"/>
    </source>
</evidence>
<reference evidence="3" key="2">
    <citation type="journal article" date="2021" name="PeerJ">
        <title>Extensive microbial diversity within the chicken gut microbiome revealed by metagenomics and culture.</title>
        <authorList>
            <person name="Gilroy R."/>
            <person name="Ravi A."/>
            <person name="Getino M."/>
            <person name="Pursley I."/>
            <person name="Horton D.L."/>
            <person name="Alikhan N.F."/>
            <person name="Baker D."/>
            <person name="Gharbi K."/>
            <person name="Hall N."/>
            <person name="Watson M."/>
            <person name="Adriaenssens E.M."/>
            <person name="Foster-Nyarko E."/>
            <person name="Jarju S."/>
            <person name="Secka A."/>
            <person name="Antonio M."/>
            <person name="Oren A."/>
            <person name="Chaudhuri R.R."/>
            <person name="La Ragione R."/>
            <person name="Hildebrand F."/>
            <person name="Pallen M.J."/>
        </authorList>
    </citation>
    <scope>NUCLEOTIDE SEQUENCE</scope>
    <source>
        <strain evidence="3">17213</strain>
    </source>
</reference>
<dbReference type="InterPro" id="IPR057666">
    <property type="entry name" value="DrpA_SLOG"/>
</dbReference>
<dbReference type="PANTHER" id="PTHR43022:SF1">
    <property type="entry name" value="PROTEIN SMF"/>
    <property type="match status" value="1"/>
</dbReference>
<comment type="caution">
    <text evidence="3">The sequence shown here is derived from an EMBL/GenBank/DDBJ whole genome shotgun (WGS) entry which is preliminary data.</text>
</comment>
<comment type="similarity">
    <text evidence="1">Belongs to the DprA/Smf family.</text>
</comment>
<dbReference type="Gene3D" id="3.40.50.450">
    <property type="match status" value="1"/>
</dbReference>
<dbReference type="AlphaFoldDB" id="A0A9D9D7Z1"/>
<dbReference type="PANTHER" id="PTHR43022">
    <property type="entry name" value="PROTEIN SMF"/>
    <property type="match status" value="1"/>
</dbReference>
<organism evidence="3 4">
    <name type="scientific">Candidatus Avisuccinivibrio stercorigallinarum</name>
    <dbReference type="NCBI Taxonomy" id="2840704"/>
    <lineage>
        <taxon>Bacteria</taxon>
        <taxon>Pseudomonadati</taxon>
        <taxon>Pseudomonadota</taxon>
        <taxon>Gammaproteobacteria</taxon>
        <taxon>Aeromonadales</taxon>
        <taxon>Succinivibrionaceae</taxon>
        <taxon>Succinivibrionaceae incertae sedis</taxon>
        <taxon>Candidatus Avisuccinivibrio</taxon>
    </lineage>
</organism>
<evidence type="ECO:0000259" key="2">
    <source>
        <dbReference type="Pfam" id="PF02481"/>
    </source>
</evidence>